<evidence type="ECO:0000313" key="2">
    <source>
        <dbReference type="EMBL" id="GCA66150.1"/>
    </source>
</evidence>
<gene>
    <name evidence="2" type="ORF">KGMB01110_05860</name>
</gene>
<organism evidence="2 3">
    <name type="scientific">Mediterraneibacter butyricigenes</name>
    <dbReference type="NCBI Taxonomy" id="2316025"/>
    <lineage>
        <taxon>Bacteria</taxon>
        <taxon>Bacillati</taxon>
        <taxon>Bacillota</taxon>
        <taxon>Clostridia</taxon>
        <taxon>Lachnospirales</taxon>
        <taxon>Lachnospiraceae</taxon>
        <taxon>Mediterraneibacter</taxon>
    </lineage>
</organism>
<proteinExistence type="predicted"/>
<name>A0A391NZW1_9FIRM</name>
<feature type="coiled-coil region" evidence="1">
    <location>
        <begin position="93"/>
        <end position="134"/>
    </location>
</feature>
<keyword evidence="3" id="KW-1185">Reference proteome</keyword>
<protein>
    <submittedName>
        <fullName evidence="2">Uncharacterized protein</fullName>
    </submittedName>
</protein>
<comment type="caution">
    <text evidence="2">The sequence shown here is derived from an EMBL/GenBank/DDBJ whole genome shotgun (WGS) entry which is preliminary data.</text>
</comment>
<dbReference type="RefSeq" id="WP_119297510.1">
    <property type="nucleotide sequence ID" value="NZ_BHGK01000001.1"/>
</dbReference>
<accession>A0A391NZW1</accession>
<sequence length="151" mass="17023">MKITFNDASELQVQSVEEQTDGALLIKVIQSSEEKLKEIFSDEFKTAKMIVSERMSTIGTYEKYQQFEAIVKYSAGIMGVVLYKAEETPAEKTERLETMVKELTETADDLKESNSALRTENEQLKKGISELQSSSDTLLGCVLEMSEVVYQ</sequence>
<keyword evidence="1" id="KW-0175">Coiled coil</keyword>
<reference evidence="3" key="1">
    <citation type="submission" date="2018-09" db="EMBL/GenBank/DDBJ databases">
        <title>Draft Genome Sequence of Mediterraneibacter sp. KCTC 15684.</title>
        <authorList>
            <person name="Kim J.S."/>
            <person name="Han K.I."/>
            <person name="Suh M.K."/>
            <person name="Lee K.C."/>
            <person name="Eom M.K."/>
            <person name="Lee J.H."/>
            <person name="Park S.H."/>
            <person name="Kang S.W."/>
            <person name="Park J.E."/>
            <person name="Oh B.S."/>
            <person name="Yu S.Y."/>
            <person name="Choi S.H."/>
            <person name="Lee D.H."/>
            <person name="Yoon H."/>
            <person name="Kim B."/>
            <person name="Yang S.J."/>
            <person name="Lee J.S."/>
        </authorList>
    </citation>
    <scope>NUCLEOTIDE SEQUENCE [LARGE SCALE GENOMIC DNA]</scope>
    <source>
        <strain evidence="3">KCTC 15684</strain>
    </source>
</reference>
<dbReference type="EMBL" id="BHGK01000001">
    <property type="protein sequence ID" value="GCA66150.1"/>
    <property type="molecule type" value="Genomic_DNA"/>
</dbReference>
<dbReference type="Proteomes" id="UP000265643">
    <property type="component" value="Unassembled WGS sequence"/>
</dbReference>
<evidence type="ECO:0000256" key="1">
    <source>
        <dbReference type="SAM" id="Coils"/>
    </source>
</evidence>
<dbReference type="AlphaFoldDB" id="A0A391NZW1"/>
<evidence type="ECO:0000313" key="3">
    <source>
        <dbReference type="Proteomes" id="UP000265643"/>
    </source>
</evidence>